<feature type="transmembrane region" description="Helical" evidence="1">
    <location>
        <begin position="156"/>
        <end position="177"/>
    </location>
</feature>
<feature type="transmembrane region" description="Helical" evidence="1">
    <location>
        <begin position="53"/>
        <end position="73"/>
    </location>
</feature>
<keyword evidence="1" id="KW-0812">Transmembrane</keyword>
<name>A0ABX7N7J0_9BACT</name>
<evidence type="ECO:0000256" key="1">
    <source>
        <dbReference type="SAM" id="Phobius"/>
    </source>
</evidence>
<gene>
    <name evidence="3" type="ORF">JY572_35705</name>
</gene>
<dbReference type="Pfam" id="PF09925">
    <property type="entry name" value="DUF2157"/>
    <property type="match status" value="1"/>
</dbReference>
<proteinExistence type="predicted"/>
<protein>
    <submittedName>
        <fullName evidence="3">DUF2157 domain-containing protein</fullName>
    </submittedName>
</protein>
<feature type="transmembrane region" description="Helical" evidence="1">
    <location>
        <begin position="249"/>
        <end position="267"/>
    </location>
</feature>
<feature type="transmembrane region" description="Helical" evidence="1">
    <location>
        <begin position="133"/>
        <end position="149"/>
    </location>
</feature>
<feature type="transmembrane region" description="Helical" evidence="1">
    <location>
        <begin position="310"/>
        <end position="330"/>
    </location>
</feature>
<dbReference type="Proteomes" id="UP000663090">
    <property type="component" value="Chromosome"/>
</dbReference>
<reference evidence="3 4" key="1">
    <citation type="submission" date="2021-02" db="EMBL/GenBank/DDBJ databases">
        <title>De Novo genome assembly of isolated myxobacteria.</title>
        <authorList>
            <person name="Stevens D.C."/>
        </authorList>
    </citation>
    <scope>NUCLEOTIDE SEQUENCE [LARGE SCALE GENOMIC DNA]</scope>
    <source>
        <strain evidence="3 4">SCHIC003</strain>
    </source>
</reference>
<feature type="transmembrane region" description="Helical" evidence="1">
    <location>
        <begin position="189"/>
        <end position="210"/>
    </location>
</feature>
<keyword evidence="1" id="KW-0472">Membrane</keyword>
<sequence>MPKDLLDLDATPERLRELFAAGALPPASRERAMQLALGAPPAEAWRRFLSTTLLALGAMLVLSGIIYFFAYNWADLHRFAKLGLIAAGIAASALAARGRGDKLSGQFCLFAASVLVGAMLAVYGQAYQTGADAFELFVGWAALILPWVAMSRFPALWLLLGVLINTGAILFHFQVLAERFSVFHPLRGLDWLAVALSLLNGFAWATYEHFANLKVPWLQDRWLPRVLAVMTVAPVLVMTSALIVDPNEFASPAAYIAMGLVVATLAADYALHRHLRGELFLLTLGLFCVISLVTTFIGDVITDGARNIELALIIIPIALVAQLGLAISWLRAQARATGASEES</sequence>
<feature type="transmembrane region" description="Helical" evidence="1">
    <location>
        <begin position="222"/>
        <end position="243"/>
    </location>
</feature>
<dbReference type="EMBL" id="CP071091">
    <property type="protein sequence ID" value="QSQ13627.1"/>
    <property type="molecule type" value="Genomic_DNA"/>
</dbReference>
<evidence type="ECO:0000313" key="4">
    <source>
        <dbReference type="Proteomes" id="UP000663090"/>
    </source>
</evidence>
<accession>A0ABX7N7J0</accession>
<organism evidence="3 4">
    <name type="scientific">Myxococcus landrumensis</name>
    <dbReference type="NCBI Taxonomy" id="2813577"/>
    <lineage>
        <taxon>Bacteria</taxon>
        <taxon>Pseudomonadati</taxon>
        <taxon>Myxococcota</taxon>
        <taxon>Myxococcia</taxon>
        <taxon>Myxococcales</taxon>
        <taxon>Cystobacterineae</taxon>
        <taxon>Myxococcaceae</taxon>
        <taxon>Myxococcus</taxon>
    </lineage>
</organism>
<feature type="transmembrane region" description="Helical" evidence="1">
    <location>
        <begin position="108"/>
        <end position="127"/>
    </location>
</feature>
<evidence type="ECO:0000313" key="3">
    <source>
        <dbReference type="EMBL" id="QSQ13627.1"/>
    </source>
</evidence>
<dbReference type="InterPro" id="IPR018677">
    <property type="entry name" value="DUF2157"/>
</dbReference>
<evidence type="ECO:0000259" key="2">
    <source>
        <dbReference type="Pfam" id="PF09925"/>
    </source>
</evidence>
<dbReference type="RefSeq" id="WP_206715439.1">
    <property type="nucleotide sequence ID" value="NZ_CP071091.1"/>
</dbReference>
<keyword evidence="4" id="KW-1185">Reference proteome</keyword>
<feature type="domain" description="DUF2157" evidence="2">
    <location>
        <begin position="19"/>
        <end position="157"/>
    </location>
</feature>
<keyword evidence="1" id="KW-1133">Transmembrane helix</keyword>
<feature type="transmembrane region" description="Helical" evidence="1">
    <location>
        <begin position="279"/>
        <end position="298"/>
    </location>
</feature>